<organism evidence="1 2">
    <name type="scientific">Choristoneura fumiferana</name>
    <name type="common">Spruce budworm moth</name>
    <name type="synonym">Archips fumiferana</name>
    <dbReference type="NCBI Taxonomy" id="7141"/>
    <lineage>
        <taxon>Eukaryota</taxon>
        <taxon>Metazoa</taxon>
        <taxon>Ecdysozoa</taxon>
        <taxon>Arthropoda</taxon>
        <taxon>Hexapoda</taxon>
        <taxon>Insecta</taxon>
        <taxon>Pterygota</taxon>
        <taxon>Neoptera</taxon>
        <taxon>Endopterygota</taxon>
        <taxon>Lepidoptera</taxon>
        <taxon>Glossata</taxon>
        <taxon>Ditrysia</taxon>
        <taxon>Tortricoidea</taxon>
        <taxon>Tortricidae</taxon>
        <taxon>Tortricinae</taxon>
        <taxon>Choristoneura</taxon>
    </lineage>
</organism>
<accession>A0ACC0KU35</accession>
<dbReference type="Proteomes" id="UP001064048">
    <property type="component" value="Chromosome 2"/>
</dbReference>
<gene>
    <name evidence="1" type="ORF">MSG28_001427</name>
</gene>
<sequence length="326" mass="36238">MSNIAIMDLKSFCRELPKIELHAHLGGSLSRSTMLELKRLYADAGIADQTNAFFDEFQIAAGDSRNLSQCFQVFSIAHSLTSTPDALALATTLTLAEFQEDGCCYIELRTTPRETPDMSKRQYIETIVQAIRKASLNLTIISKLIISIDRRCSPMAAEETSDMAIEFYKSYPDIVVGIELSGDPTAGSFDDFVPALSNARKAGLKVTLHCGEICNPKEVMQMLDFKPERIGHGTFIHPRLGGTVETWDALSKLKVPVEICLTSNTDDKGVFATSLSQEYLICAQTFELSQSRLARLALESCQFVFDENSRKPLTDKILNFIEIKQL</sequence>
<evidence type="ECO:0000313" key="2">
    <source>
        <dbReference type="Proteomes" id="UP001064048"/>
    </source>
</evidence>
<proteinExistence type="predicted"/>
<name>A0ACC0KU35_CHOFU</name>
<evidence type="ECO:0000313" key="1">
    <source>
        <dbReference type="EMBL" id="KAI8439978.1"/>
    </source>
</evidence>
<reference evidence="1 2" key="1">
    <citation type="journal article" date="2022" name="Genome Biol. Evol.">
        <title>The Spruce Budworm Genome: Reconstructing the Evolutionary History of Antifreeze Proteins.</title>
        <authorList>
            <person name="Beliveau C."/>
            <person name="Gagne P."/>
            <person name="Picq S."/>
            <person name="Vernygora O."/>
            <person name="Keeling C.I."/>
            <person name="Pinkney K."/>
            <person name="Doucet D."/>
            <person name="Wen F."/>
            <person name="Johnston J.S."/>
            <person name="Maaroufi H."/>
            <person name="Boyle B."/>
            <person name="Laroche J."/>
            <person name="Dewar K."/>
            <person name="Juretic N."/>
            <person name="Blackburn G."/>
            <person name="Nisole A."/>
            <person name="Brunet B."/>
            <person name="Brandao M."/>
            <person name="Lumley L."/>
            <person name="Duan J."/>
            <person name="Quan G."/>
            <person name="Lucarotti C.J."/>
            <person name="Roe A.D."/>
            <person name="Sperling F.A.H."/>
            <person name="Levesque R.C."/>
            <person name="Cusson M."/>
        </authorList>
    </citation>
    <scope>NUCLEOTIDE SEQUENCE [LARGE SCALE GENOMIC DNA]</scope>
    <source>
        <strain evidence="1">Glfc:IPQL:Cfum</strain>
    </source>
</reference>
<protein>
    <submittedName>
        <fullName evidence="1">Uncharacterized protein</fullName>
    </submittedName>
</protein>
<dbReference type="EMBL" id="CM046102">
    <property type="protein sequence ID" value="KAI8439978.1"/>
    <property type="molecule type" value="Genomic_DNA"/>
</dbReference>
<keyword evidence="2" id="KW-1185">Reference proteome</keyword>
<comment type="caution">
    <text evidence="1">The sequence shown here is derived from an EMBL/GenBank/DDBJ whole genome shotgun (WGS) entry which is preliminary data.</text>
</comment>